<dbReference type="GO" id="GO:0005524">
    <property type="term" value="F:ATP binding"/>
    <property type="evidence" value="ECO:0007669"/>
    <property type="project" value="UniProtKB-KW"/>
</dbReference>
<evidence type="ECO:0000313" key="7">
    <source>
        <dbReference type="EMBL" id="EJF42475.1"/>
    </source>
</evidence>
<accession>J1H9X7</accession>
<dbReference type="GO" id="GO:0043138">
    <property type="term" value="F:3'-5' DNA helicase activity"/>
    <property type="evidence" value="ECO:0007669"/>
    <property type="project" value="TreeGrafter"/>
</dbReference>
<feature type="region of interest" description="Disordered" evidence="5">
    <location>
        <begin position="260"/>
        <end position="301"/>
    </location>
</feature>
<evidence type="ECO:0000256" key="2">
    <source>
        <dbReference type="ARBA" id="ARBA00022801"/>
    </source>
</evidence>
<gene>
    <name evidence="7" type="ORF">HMPREF1318_3046</name>
</gene>
<dbReference type="AlphaFoldDB" id="J1H9X7"/>
<dbReference type="GO" id="GO:0005829">
    <property type="term" value="C:cytosol"/>
    <property type="evidence" value="ECO:0007669"/>
    <property type="project" value="TreeGrafter"/>
</dbReference>
<dbReference type="InterPro" id="IPR014017">
    <property type="entry name" value="DNA_helicase_UvrD-like_C"/>
</dbReference>
<dbReference type="PANTHER" id="PTHR11070">
    <property type="entry name" value="UVRD / RECB / PCRA DNA HELICASE FAMILY MEMBER"/>
    <property type="match status" value="1"/>
</dbReference>
<dbReference type="EMBL" id="AKFT01000142">
    <property type="protein sequence ID" value="EJF42475.1"/>
    <property type="molecule type" value="Genomic_DNA"/>
</dbReference>
<evidence type="ECO:0000256" key="4">
    <source>
        <dbReference type="ARBA" id="ARBA00022840"/>
    </source>
</evidence>
<keyword evidence="8" id="KW-1185">Reference proteome</keyword>
<name>J1H9X7_9ACTO</name>
<dbReference type="Pfam" id="PF13361">
    <property type="entry name" value="UvrD_C"/>
    <property type="match status" value="1"/>
</dbReference>
<dbReference type="GO" id="GO:0016787">
    <property type="term" value="F:hydrolase activity"/>
    <property type="evidence" value="ECO:0007669"/>
    <property type="project" value="UniProtKB-KW"/>
</dbReference>
<feature type="non-terminal residue" evidence="7">
    <location>
        <position position="301"/>
    </location>
</feature>
<keyword evidence="3 7" id="KW-0347">Helicase</keyword>
<dbReference type="Proteomes" id="UP000002941">
    <property type="component" value="Unassembled WGS sequence"/>
</dbReference>
<dbReference type="RefSeq" id="WP_008732078.1">
    <property type="nucleotide sequence ID" value="NZ_AKFT01000142.1"/>
</dbReference>
<feature type="non-terminal residue" evidence="7">
    <location>
        <position position="1"/>
    </location>
</feature>
<dbReference type="PANTHER" id="PTHR11070:SF55">
    <property type="entry name" value="DNA 3'-5' HELICASE"/>
    <property type="match status" value="1"/>
</dbReference>
<dbReference type="GO" id="GO:0003677">
    <property type="term" value="F:DNA binding"/>
    <property type="evidence" value="ECO:0007669"/>
    <property type="project" value="InterPro"/>
</dbReference>
<evidence type="ECO:0000256" key="3">
    <source>
        <dbReference type="ARBA" id="ARBA00022806"/>
    </source>
</evidence>
<organism evidence="7 8">
    <name type="scientific">Actinomyces massiliensis F0489</name>
    <dbReference type="NCBI Taxonomy" id="1125718"/>
    <lineage>
        <taxon>Bacteria</taxon>
        <taxon>Bacillati</taxon>
        <taxon>Actinomycetota</taxon>
        <taxon>Actinomycetes</taxon>
        <taxon>Actinomycetales</taxon>
        <taxon>Actinomycetaceae</taxon>
        <taxon>Actinomyces</taxon>
    </lineage>
</organism>
<evidence type="ECO:0000259" key="6">
    <source>
        <dbReference type="Pfam" id="PF13361"/>
    </source>
</evidence>
<dbReference type="InterPro" id="IPR000212">
    <property type="entry name" value="DNA_helicase_UvrD/REP"/>
</dbReference>
<evidence type="ECO:0000256" key="5">
    <source>
        <dbReference type="SAM" id="MobiDB-lite"/>
    </source>
</evidence>
<keyword evidence="4" id="KW-0067">ATP-binding</keyword>
<feature type="domain" description="UvrD-like helicase C-terminal" evidence="6">
    <location>
        <begin position="75"/>
        <end position="227"/>
    </location>
</feature>
<dbReference type="SUPFAM" id="SSF52540">
    <property type="entry name" value="P-loop containing nucleoside triphosphate hydrolases"/>
    <property type="match status" value="1"/>
</dbReference>
<sequence>PADVGLSEAGRRAAVGLARSLRRVRAGLGLALPDLVVLTEQALGLDVELAARVGNPLGRRAIDRFRETAEQFTAEMESPTLAGFLDWLEAAEEHENGMEAPHVEPEPGAVQLLTIHAAKGLEWDTVAVAGLVEQVFPSYRQQPKEDRTLSDKGWMTRPEEFPHPLRADAATLPPFTLGMWDTAGWDAEAIKDAWGEYTLALGRHTLAEERRLAYVAFTRARHELLLTGSHLAKAAAKPRPMARFLDELVRRELVRPYGPGWQNYDEDQPNPLAGGGTTGTWPPPEPTGVRGEHREARRRAA</sequence>
<evidence type="ECO:0000313" key="8">
    <source>
        <dbReference type="Proteomes" id="UP000002941"/>
    </source>
</evidence>
<comment type="caution">
    <text evidence="7">The sequence shown here is derived from an EMBL/GenBank/DDBJ whole genome shotgun (WGS) entry which is preliminary data.</text>
</comment>
<dbReference type="GO" id="GO:0000725">
    <property type="term" value="P:recombinational repair"/>
    <property type="evidence" value="ECO:0007669"/>
    <property type="project" value="TreeGrafter"/>
</dbReference>
<dbReference type="eggNOG" id="COG0210">
    <property type="taxonomic scope" value="Bacteria"/>
</dbReference>
<reference evidence="7 8" key="1">
    <citation type="submission" date="2012-05" db="EMBL/GenBank/DDBJ databases">
        <authorList>
            <person name="Harkins D.M."/>
            <person name="Madupu R."/>
            <person name="Durkin A.S."/>
            <person name="Torralba M."/>
            <person name="Methe B."/>
            <person name="Sutton G.G."/>
            <person name="Nelson K.E."/>
        </authorList>
    </citation>
    <scope>NUCLEOTIDE SEQUENCE [LARGE SCALE GENOMIC DNA]</scope>
    <source>
        <strain evidence="7 8">F0489</strain>
    </source>
</reference>
<keyword evidence="2" id="KW-0378">Hydrolase</keyword>
<dbReference type="InterPro" id="IPR027417">
    <property type="entry name" value="P-loop_NTPase"/>
</dbReference>
<dbReference type="Gene3D" id="3.40.50.300">
    <property type="entry name" value="P-loop containing nucleotide triphosphate hydrolases"/>
    <property type="match status" value="1"/>
</dbReference>
<keyword evidence="1" id="KW-0547">Nucleotide-binding</keyword>
<evidence type="ECO:0000256" key="1">
    <source>
        <dbReference type="ARBA" id="ARBA00022741"/>
    </source>
</evidence>
<protein>
    <submittedName>
        <fullName evidence="7">UvrD-like helicase C-terminal domain protein</fullName>
    </submittedName>
</protein>
<dbReference type="GO" id="GO:0033202">
    <property type="term" value="C:DNA helicase complex"/>
    <property type="evidence" value="ECO:0007669"/>
    <property type="project" value="TreeGrafter"/>
</dbReference>
<proteinExistence type="predicted"/>